<proteinExistence type="predicted"/>
<evidence type="ECO:0000313" key="1">
    <source>
        <dbReference type="EMBL" id="MDX5983701.1"/>
    </source>
</evidence>
<evidence type="ECO:0000313" key="2">
    <source>
        <dbReference type="Proteomes" id="UP001279660"/>
    </source>
</evidence>
<keyword evidence="2" id="KW-1185">Reference proteome</keyword>
<gene>
    <name evidence="1" type="ORF">SIL82_05460</name>
</gene>
<dbReference type="RefSeq" id="WP_029622520.1">
    <property type="nucleotide sequence ID" value="NZ_JAWXXV010000001.1"/>
</dbReference>
<reference evidence="1 2" key="1">
    <citation type="submission" date="2023-11" db="EMBL/GenBank/DDBJ databases">
        <title>MicrobeMod: A computational toolkit for identifying prokaryotic methylation and restriction-modification with nanopore sequencing.</title>
        <authorList>
            <person name="Crits-Christoph A."/>
            <person name="Kang S.C."/>
            <person name="Lee H."/>
            <person name="Ostrov N."/>
        </authorList>
    </citation>
    <scope>NUCLEOTIDE SEQUENCE [LARGE SCALE GENOMIC DNA]</scope>
    <source>
        <strain evidence="1 2">ATCC 14820</strain>
    </source>
</reference>
<accession>A0ABU4PI41</accession>
<name>A0ABU4PI41_9SPHN</name>
<organism evidence="1 2">
    <name type="scientific">Sphingomonas echinoides</name>
    <dbReference type="NCBI Taxonomy" id="59803"/>
    <lineage>
        <taxon>Bacteria</taxon>
        <taxon>Pseudomonadati</taxon>
        <taxon>Pseudomonadota</taxon>
        <taxon>Alphaproteobacteria</taxon>
        <taxon>Sphingomonadales</taxon>
        <taxon>Sphingomonadaceae</taxon>
        <taxon>Sphingomonas</taxon>
    </lineage>
</organism>
<comment type="caution">
    <text evidence="1">The sequence shown here is derived from an EMBL/GenBank/DDBJ whole genome shotgun (WGS) entry which is preliminary data.</text>
</comment>
<sequence length="97" mass="10989">MPARKHREGDALADWEARKAQHVEQMELARARVQSLTNHVLLRPIEVAAMLGTTRKTLREMEARGELPPRVSFSPKVFGWRLADMEALIREKMGAAA</sequence>
<dbReference type="Proteomes" id="UP001279660">
    <property type="component" value="Unassembled WGS sequence"/>
</dbReference>
<dbReference type="EMBL" id="JAWXXV010000001">
    <property type="protein sequence ID" value="MDX5983701.1"/>
    <property type="molecule type" value="Genomic_DNA"/>
</dbReference>
<protein>
    <submittedName>
        <fullName evidence="1">AlpA family phage regulatory protein</fullName>
    </submittedName>
</protein>